<comment type="caution">
    <text evidence="1">The sequence shown here is derived from an EMBL/GenBank/DDBJ whole genome shotgun (WGS) entry which is preliminary data.</text>
</comment>
<name>A0A545TPR2_9PROT</name>
<sequence>MCLCRVATTKAYDELRRLGEKEGDAYDAAVRIYRHHHPEHPRIQAYQIVADWLEHHEAAHHEQSASA</sequence>
<proteinExistence type="predicted"/>
<accession>A0A545TPR2</accession>
<reference evidence="1 2" key="1">
    <citation type="submission" date="2019-06" db="EMBL/GenBank/DDBJ databases">
        <title>Whole genome sequence for Rhodospirillaceae sp. R148.</title>
        <authorList>
            <person name="Wang G."/>
        </authorList>
    </citation>
    <scope>NUCLEOTIDE SEQUENCE [LARGE SCALE GENOMIC DNA]</scope>
    <source>
        <strain evidence="1 2">R148</strain>
    </source>
</reference>
<gene>
    <name evidence="1" type="ORF">FKG95_16255</name>
</gene>
<evidence type="ECO:0000313" key="1">
    <source>
        <dbReference type="EMBL" id="TQV79212.1"/>
    </source>
</evidence>
<dbReference type="Proteomes" id="UP000315252">
    <property type="component" value="Unassembled WGS sequence"/>
</dbReference>
<evidence type="ECO:0000313" key="2">
    <source>
        <dbReference type="Proteomes" id="UP000315252"/>
    </source>
</evidence>
<organism evidence="1 2">
    <name type="scientific">Denitrobaculum tricleocarpae</name>
    <dbReference type="NCBI Taxonomy" id="2591009"/>
    <lineage>
        <taxon>Bacteria</taxon>
        <taxon>Pseudomonadati</taxon>
        <taxon>Pseudomonadota</taxon>
        <taxon>Alphaproteobacteria</taxon>
        <taxon>Rhodospirillales</taxon>
        <taxon>Rhodospirillaceae</taxon>
        <taxon>Denitrobaculum</taxon>
    </lineage>
</organism>
<protein>
    <submittedName>
        <fullName evidence="1">Uncharacterized protein</fullName>
    </submittedName>
</protein>
<dbReference type="RefSeq" id="WP_142897436.1">
    <property type="nucleotide sequence ID" value="NZ_ML660056.1"/>
</dbReference>
<dbReference type="AlphaFoldDB" id="A0A545TPR2"/>
<keyword evidence="2" id="KW-1185">Reference proteome</keyword>
<dbReference type="EMBL" id="VHSH01000005">
    <property type="protein sequence ID" value="TQV79212.1"/>
    <property type="molecule type" value="Genomic_DNA"/>
</dbReference>
<dbReference type="OrthoDB" id="7359277at2"/>